<dbReference type="PANTHER" id="PTHR11261:SF3">
    <property type="entry name" value="RETINOL-BINDING PROTEIN 3"/>
    <property type="match status" value="1"/>
</dbReference>
<dbReference type="InterPro" id="IPR029045">
    <property type="entry name" value="ClpP/crotonase-like_dom_sf"/>
</dbReference>
<dbReference type="RefSeq" id="WP_203739113.1">
    <property type="nucleotide sequence ID" value="NZ_BAAAUC010000023.1"/>
</dbReference>
<reference evidence="2" key="1">
    <citation type="submission" date="2021-01" db="EMBL/GenBank/DDBJ databases">
        <title>Whole genome shotgun sequence of Actinoplanes cyaneus NBRC 14990.</title>
        <authorList>
            <person name="Komaki H."/>
            <person name="Tamura T."/>
        </authorList>
    </citation>
    <scope>NUCLEOTIDE SEQUENCE</scope>
    <source>
        <strain evidence="2">NBRC 14990</strain>
    </source>
</reference>
<sequence>MRQDEITQVVTRVKDLVTEHYVFPEVGHQVAAVLEAARYPDGVDAAELATRVTEDLQSVNGDRHLRLLHSEEPLRDDHGDDEADLAELTALAARTGGGIGRVERLDDNIALIEITPLFFPPTAAGDPIAAAMTLAAGASALILDVRRCRGGVPETVALFCSYLFGPEPLELGGLYFRAEDRIRQFWTVPHLAGPRFGPDRPIAVLTSATTFSGGEDLAFTLQERKRATIIGETTRGGAHPREGFAVHPHLEATIPVARSVSPLSGTNWEGTGVRPDLATPATEALPQAITHLRAALL</sequence>
<proteinExistence type="predicted"/>
<dbReference type="EMBL" id="BOMH01000013">
    <property type="protein sequence ID" value="GID63663.1"/>
    <property type="molecule type" value="Genomic_DNA"/>
</dbReference>
<dbReference type="Pfam" id="PF03572">
    <property type="entry name" value="Peptidase_S41"/>
    <property type="match status" value="1"/>
</dbReference>
<dbReference type="SUPFAM" id="SSF52096">
    <property type="entry name" value="ClpP/crotonase"/>
    <property type="match status" value="1"/>
</dbReference>
<dbReference type="GO" id="GO:0008236">
    <property type="term" value="F:serine-type peptidase activity"/>
    <property type="evidence" value="ECO:0007669"/>
    <property type="project" value="InterPro"/>
</dbReference>
<evidence type="ECO:0000259" key="1">
    <source>
        <dbReference type="SMART" id="SM00245"/>
    </source>
</evidence>
<feature type="domain" description="Tail specific protease" evidence="1">
    <location>
        <begin position="60"/>
        <end position="280"/>
    </location>
</feature>
<dbReference type="Pfam" id="PF11918">
    <property type="entry name" value="Peptidase_S41_N"/>
    <property type="match status" value="1"/>
</dbReference>
<dbReference type="AlphaFoldDB" id="A0A919IDP2"/>
<dbReference type="PANTHER" id="PTHR11261">
    <property type="entry name" value="INTERPHOTORECEPTOR RETINOID-BINDING PROTEIN"/>
    <property type="match status" value="1"/>
</dbReference>
<organism evidence="2 3">
    <name type="scientific">Actinoplanes cyaneus</name>
    <dbReference type="NCBI Taxonomy" id="52696"/>
    <lineage>
        <taxon>Bacteria</taxon>
        <taxon>Bacillati</taxon>
        <taxon>Actinomycetota</taxon>
        <taxon>Actinomycetes</taxon>
        <taxon>Micromonosporales</taxon>
        <taxon>Micromonosporaceae</taxon>
        <taxon>Actinoplanes</taxon>
    </lineage>
</organism>
<protein>
    <submittedName>
        <fullName evidence="2">Interphotoreceptor retinoid-binding protein</fullName>
    </submittedName>
</protein>
<keyword evidence="3" id="KW-1185">Reference proteome</keyword>
<gene>
    <name evidence="2" type="ORF">Acy02nite_15440</name>
</gene>
<dbReference type="Gene3D" id="3.90.226.10">
    <property type="entry name" value="2-enoyl-CoA Hydratase, Chain A, domain 1"/>
    <property type="match status" value="1"/>
</dbReference>
<evidence type="ECO:0000313" key="2">
    <source>
        <dbReference type="EMBL" id="GID63663.1"/>
    </source>
</evidence>
<dbReference type="SMART" id="SM00245">
    <property type="entry name" value="TSPc"/>
    <property type="match status" value="1"/>
</dbReference>
<name>A0A919IDP2_9ACTN</name>
<dbReference type="GO" id="GO:0006508">
    <property type="term" value="P:proteolysis"/>
    <property type="evidence" value="ECO:0007669"/>
    <property type="project" value="InterPro"/>
</dbReference>
<dbReference type="CDD" id="cd07563">
    <property type="entry name" value="Peptidase_S41_IRBP"/>
    <property type="match status" value="1"/>
</dbReference>
<dbReference type="InterPro" id="IPR005151">
    <property type="entry name" value="Tail-specific_protease"/>
</dbReference>
<dbReference type="Gene3D" id="3.30.750.44">
    <property type="match status" value="1"/>
</dbReference>
<dbReference type="Proteomes" id="UP000619479">
    <property type="component" value="Unassembled WGS sequence"/>
</dbReference>
<accession>A0A919IDP2</accession>
<evidence type="ECO:0000313" key="3">
    <source>
        <dbReference type="Proteomes" id="UP000619479"/>
    </source>
</evidence>
<comment type="caution">
    <text evidence="2">The sequence shown here is derived from an EMBL/GenBank/DDBJ whole genome shotgun (WGS) entry which is preliminary data.</text>
</comment>